<sequence>MGKVVFVTGYKAYELGIFDQKHQGIPYIKKAIRNHLLDMLEQDLEWVLITGQPGVELWAANVVFDLQEEYPELKLGVLLPFLNQEENWKEGVKEQYEEVLIQADYVEAISKKPYEGPWQLKLRNQFLVDKSDQMLILYEEEKDGSPKYSWMEAKRKQDKTDYPIIQITFWDLESLIEEEQWQDY</sequence>
<evidence type="ECO:0000313" key="3">
    <source>
        <dbReference type="Proteomes" id="UP000239663"/>
    </source>
</evidence>
<comment type="caution">
    <text evidence="2">The sequence shown here is derived from an EMBL/GenBank/DDBJ whole genome shotgun (WGS) entry which is preliminary data.</text>
</comment>
<keyword evidence="3" id="KW-1185">Reference proteome</keyword>
<dbReference type="AlphaFoldDB" id="A0A2S7N4F0"/>
<accession>A0A2S7N4F0</accession>
<proteinExistence type="inferred from homology"/>
<dbReference type="InterPro" id="IPR010697">
    <property type="entry name" value="YspA"/>
</dbReference>
<dbReference type="Gene3D" id="3.40.50.450">
    <property type="match status" value="1"/>
</dbReference>
<dbReference type="NCBIfam" id="NF010181">
    <property type="entry name" value="PRK13660.1"/>
    <property type="match status" value="1"/>
</dbReference>
<reference evidence="2 3" key="1">
    <citation type="submission" date="2017-12" db="EMBL/GenBank/DDBJ databases">
        <title>Taxonomic description and draft genome of Pradoshia cofamensis Gen. nov., sp. nov., a thermotolerant bacillale isolated from anterior gut of earthworm Eisenia fetida.</title>
        <authorList>
            <person name="Saha T."/>
            <person name="Chakraborty R."/>
        </authorList>
    </citation>
    <scope>NUCLEOTIDE SEQUENCE [LARGE SCALE GENOMIC DNA]</scope>
    <source>
        <strain evidence="2 3">EAG3</strain>
    </source>
</reference>
<dbReference type="SUPFAM" id="SSF102405">
    <property type="entry name" value="MCP/YpsA-like"/>
    <property type="match status" value="1"/>
</dbReference>
<gene>
    <name evidence="2" type="ORF">CYL18_03475</name>
</gene>
<comment type="similarity">
    <text evidence="1">Belongs to the UPF0398 family.</text>
</comment>
<dbReference type="PANTHER" id="PTHR38440">
    <property type="entry name" value="UPF0398 PROTEIN YPSA"/>
    <property type="match status" value="1"/>
</dbReference>
<organism evidence="2 3">
    <name type="scientific">Pradoshia eiseniae</name>
    <dbReference type="NCBI Taxonomy" id="2064768"/>
    <lineage>
        <taxon>Bacteria</taxon>
        <taxon>Bacillati</taxon>
        <taxon>Bacillota</taxon>
        <taxon>Bacilli</taxon>
        <taxon>Bacillales</taxon>
        <taxon>Bacillaceae</taxon>
        <taxon>Pradoshia</taxon>
    </lineage>
</organism>
<dbReference type="RefSeq" id="WP_104848047.1">
    <property type="nucleotide sequence ID" value="NZ_PKOZ01000001.1"/>
</dbReference>
<dbReference type="OrthoDB" id="2301957at2"/>
<evidence type="ECO:0000313" key="2">
    <source>
        <dbReference type="EMBL" id="PQD96952.1"/>
    </source>
</evidence>
<name>A0A2S7N4F0_9BACI</name>
<dbReference type="PIRSF" id="PIRSF021290">
    <property type="entry name" value="DUF1273"/>
    <property type="match status" value="1"/>
</dbReference>
<protein>
    <recommendedName>
        <fullName evidence="1">UPF0398 protein CYL18_03475</fullName>
    </recommendedName>
</protein>
<dbReference type="Pfam" id="PF06908">
    <property type="entry name" value="YpsA"/>
    <property type="match status" value="1"/>
</dbReference>
<dbReference type="EMBL" id="PKOZ01000001">
    <property type="protein sequence ID" value="PQD96952.1"/>
    <property type="molecule type" value="Genomic_DNA"/>
</dbReference>
<dbReference type="HAMAP" id="MF_01575">
    <property type="entry name" value="UPF0398"/>
    <property type="match status" value="1"/>
</dbReference>
<dbReference type="PANTHER" id="PTHR38440:SF1">
    <property type="entry name" value="UPF0398 PROTEIN SPR0331"/>
    <property type="match status" value="1"/>
</dbReference>
<evidence type="ECO:0000256" key="1">
    <source>
        <dbReference type="HAMAP-Rule" id="MF_01575"/>
    </source>
</evidence>
<dbReference type="Proteomes" id="UP000239663">
    <property type="component" value="Unassembled WGS sequence"/>
</dbReference>